<evidence type="ECO:0000256" key="3">
    <source>
        <dbReference type="ARBA" id="ARBA00011315"/>
    </source>
</evidence>
<dbReference type="GO" id="GO:0003887">
    <property type="term" value="F:DNA-directed DNA polymerase activity"/>
    <property type="evidence" value="ECO:0007669"/>
    <property type="project" value="UniProtKB-UniRule"/>
</dbReference>
<dbReference type="InterPro" id="IPR024826">
    <property type="entry name" value="DNA_pol_delta/II_ssu"/>
</dbReference>
<name>A0ABD6DMH3_9EURY</name>
<evidence type="ECO:0000256" key="8">
    <source>
        <dbReference type="ARBA" id="ARBA00022801"/>
    </source>
</evidence>
<feature type="compositionally biased region" description="Low complexity" evidence="16">
    <location>
        <begin position="149"/>
        <end position="172"/>
    </location>
</feature>
<dbReference type="Gene3D" id="3.60.21.50">
    <property type="match status" value="1"/>
</dbReference>
<comment type="catalytic activity">
    <reaction evidence="14 15">
        <text>DNA(n) + a 2'-deoxyribonucleoside 5'-triphosphate = DNA(n+1) + diphosphate</text>
        <dbReference type="Rhea" id="RHEA:22508"/>
        <dbReference type="Rhea" id="RHEA-COMP:17339"/>
        <dbReference type="Rhea" id="RHEA-COMP:17340"/>
        <dbReference type="ChEBI" id="CHEBI:33019"/>
        <dbReference type="ChEBI" id="CHEBI:61560"/>
        <dbReference type="ChEBI" id="CHEBI:173112"/>
        <dbReference type="EC" id="2.7.7.7"/>
    </reaction>
</comment>
<dbReference type="InterPro" id="IPR007185">
    <property type="entry name" value="DNA_pol_a/d/e_bsu"/>
</dbReference>
<keyword evidence="8 15" id="KW-0378">Hydrolase</keyword>
<evidence type="ECO:0000256" key="15">
    <source>
        <dbReference type="HAMAP-Rule" id="MF_00325"/>
    </source>
</evidence>
<keyword evidence="9 15" id="KW-0269">Exonuclease</keyword>
<keyword evidence="10 15" id="KW-0239">DNA-directed DNA polymerase</keyword>
<dbReference type="EC" id="3.1.11.1" evidence="15"/>
<comment type="function">
    <text evidence="13 15">Possesses two activities: a DNA synthesis (polymerase) and an exonucleolytic activity that degrades single-stranded DNA in the 3' to 5' direction. Has a template-primer preference which is characteristic of a replicative DNA polymerase.</text>
</comment>
<keyword evidence="6 15" id="KW-0235">DNA replication</keyword>
<dbReference type="PIRSF" id="PIRSF000803">
    <property type="entry name" value="Arc_Pol2_small"/>
    <property type="match status" value="1"/>
</dbReference>
<dbReference type="GO" id="GO:0006261">
    <property type="term" value="P:DNA-templated DNA replication"/>
    <property type="evidence" value="ECO:0007669"/>
    <property type="project" value="UniProtKB-UniRule"/>
</dbReference>
<gene>
    <name evidence="15" type="primary">polB</name>
    <name evidence="18" type="ORF">ACFSBL_13110</name>
</gene>
<evidence type="ECO:0000256" key="13">
    <source>
        <dbReference type="ARBA" id="ARBA00024817"/>
    </source>
</evidence>
<dbReference type="NCBIfam" id="NF003118">
    <property type="entry name" value="PRK04036.1-3"/>
    <property type="match status" value="1"/>
</dbReference>
<reference evidence="18 19" key="1">
    <citation type="journal article" date="2019" name="Int. J. Syst. Evol. Microbiol.">
        <title>The Global Catalogue of Microorganisms (GCM) 10K type strain sequencing project: providing services to taxonomists for standard genome sequencing and annotation.</title>
        <authorList>
            <consortium name="The Broad Institute Genomics Platform"/>
            <consortium name="The Broad Institute Genome Sequencing Center for Infectious Disease"/>
            <person name="Wu L."/>
            <person name="Ma J."/>
        </authorList>
    </citation>
    <scope>NUCLEOTIDE SEQUENCE [LARGE SCALE GENOMIC DNA]</scope>
    <source>
        <strain evidence="18 19">CGMCC 1.10390</strain>
    </source>
</reference>
<proteinExistence type="inferred from homology"/>
<dbReference type="EMBL" id="JBHUDO010000003">
    <property type="protein sequence ID" value="MFD1646623.1"/>
    <property type="molecule type" value="Genomic_DNA"/>
</dbReference>
<comment type="similarity">
    <text evidence="2 15">Belongs to the DNA polymerase delta/II small subunit family.</text>
</comment>
<evidence type="ECO:0000313" key="18">
    <source>
        <dbReference type="EMBL" id="MFD1646623.1"/>
    </source>
</evidence>
<evidence type="ECO:0000313" key="19">
    <source>
        <dbReference type="Proteomes" id="UP001597034"/>
    </source>
</evidence>
<sequence length="638" mass="67527">MPQEATARIVGELARRGYNAEREAVTLIASAEDPDATLAAVVEATAADALKVTAEDVRSVQDETAPRGASALRNGGDGQPPSSSGDRSTTADPEPQDGAPDGADPHPSVSSGERDSQTRSTGSDSGGVSPDETGGSGASTVDAVGGSPADTGTSTAADADTGTDTNTDTGTVAGTGTGTGAVEDTGTGAAADAGTGAVEDTGTGAAADAGTGAEADAGTDAATVQGSRDQAADRSTDQRSVSVENDMTGRSTGTGEYSDFVSVFRDRYDKLASKLRGRVNHRPTDAIESMAGGSEVALVGMVNDIRSTASGHWLVELEDTKGTFPCLVMKDRNIAELVDELLYDEVIAIEGTLADDAGIVFVDSMYFPDVPRTHEPSYADRHVQAALISDVHVGSQEFMHEEWDAFADWLYTEGAEAIEYLLIAGDMVEGVGVYPNQDEELDVVDIYDQYETFNEKLKQIPGDIDVTMIPGNHDAVRLAEPQPGFDEELRNIMTAHDPRIVSNPSTVTIEGVSVLMYHGVSLDEVIAETPEHTASYDEPHKAMYQLLKKRHVAPQYGGHTRLAPEEKDYLVIEDVPDIFHTGHVHKLGFGKYHNVLAINSGCWQRQTDFQKSVNIQPDSGYAPVVDLDTLDVTVRKFS</sequence>
<evidence type="ECO:0000256" key="2">
    <source>
        <dbReference type="ARBA" id="ARBA00006035"/>
    </source>
</evidence>
<dbReference type="CDD" id="cd04490">
    <property type="entry name" value="PolII_SU_OBF"/>
    <property type="match status" value="1"/>
</dbReference>
<dbReference type="PANTHER" id="PTHR10416:SF0">
    <property type="entry name" value="DNA POLYMERASE DELTA SUBUNIT 2"/>
    <property type="match status" value="1"/>
</dbReference>
<feature type="compositionally biased region" description="Low complexity" evidence="16">
    <location>
        <begin position="79"/>
        <end position="88"/>
    </location>
</feature>
<dbReference type="Proteomes" id="UP001597034">
    <property type="component" value="Unassembled WGS sequence"/>
</dbReference>
<evidence type="ECO:0000256" key="7">
    <source>
        <dbReference type="ARBA" id="ARBA00022722"/>
    </source>
</evidence>
<dbReference type="GO" id="GO:0006308">
    <property type="term" value="P:DNA catabolic process"/>
    <property type="evidence" value="ECO:0007669"/>
    <property type="project" value="UniProtKB-UniRule"/>
</dbReference>
<organism evidence="18 19">
    <name type="scientific">Haloarchaeobius litoreus</name>
    <dbReference type="NCBI Taxonomy" id="755306"/>
    <lineage>
        <taxon>Archaea</taxon>
        <taxon>Methanobacteriati</taxon>
        <taxon>Methanobacteriota</taxon>
        <taxon>Stenosarchaea group</taxon>
        <taxon>Halobacteria</taxon>
        <taxon>Halobacteriales</taxon>
        <taxon>Halorubellaceae</taxon>
        <taxon>Haloarchaeobius</taxon>
    </lineage>
</organism>
<dbReference type="NCBIfam" id="NF003116">
    <property type="entry name" value="PRK04036.1-1"/>
    <property type="match status" value="1"/>
</dbReference>
<evidence type="ECO:0000256" key="5">
    <source>
        <dbReference type="ARBA" id="ARBA00022695"/>
    </source>
</evidence>
<dbReference type="RefSeq" id="WP_256401295.1">
    <property type="nucleotide sequence ID" value="NZ_JANHJR010000003.1"/>
</dbReference>
<evidence type="ECO:0000259" key="17">
    <source>
        <dbReference type="Pfam" id="PF04042"/>
    </source>
</evidence>
<dbReference type="AlphaFoldDB" id="A0ABD6DMH3"/>
<evidence type="ECO:0000256" key="16">
    <source>
        <dbReference type="SAM" id="MobiDB-lite"/>
    </source>
</evidence>
<feature type="region of interest" description="Disordered" evidence="16">
    <location>
        <begin position="56"/>
        <end position="253"/>
    </location>
</feature>
<keyword evidence="19" id="KW-1185">Reference proteome</keyword>
<dbReference type="GO" id="GO:0008310">
    <property type="term" value="F:single-stranded DNA 3'-5' DNA exonuclease activity"/>
    <property type="evidence" value="ECO:0007669"/>
    <property type="project" value="UniProtKB-EC"/>
</dbReference>
<dbReference type="InterPro" id="IPR029052">
    <property type="entry name" value="Metallo-depent_PP-like"/>
</dbReference>
<keyword evidence="12 15" id="KW-0511">Multifunctional enzyme</keyword>
<protein>
    <recommendedName>
        <fullName evidence="15">DNA polymerase II small subunit</fullName>
        <shortName evidence="15">Pol II</shortName>
        <ecNumber evidence="15">2.7.7.7</ecNumber>
    </recommendedName>
    <alternativeName>
        <fullName evidence="15">Exodeoxyribonuclease small subunit</fullName>
        <ecNumber evidence="15">3.1.11.1</ecNumber>
    </alternativeName>
</protein>
<dbReference type="InterPro" id="IPR011149">
    <property type="entry name" value="Pol2_small_arc"/>
</dbReference>
<dbReference type="Pfam" id="PF04042">
    <property type="entry name" value="DNA_pol_E_B"/>
    <property type="match status" value="1"/>
</dbReference>
<dbReference type="FunFam" id="3.60.21.50:FF:000003">
    <property type="entry name" value="DNA polymerase II small subunit"/>
    <property type="match status" value="1"/>
</dbReference>
<comment type="catalytic activity">
    <reaction evidence="1 15">
        <text>Exonucleolytic cleavage in the 3'- to 5'-direction to yield nucleoside 5'-phosphates.</text>
        <dbReference type="EC" id="3.1.11.1"/>
    </reaction>
</comment>
<evidence type="ECO:0000256" key="12">
    <source>
        <dbReference type="ARBA" id="ARBA00023268"/>
    </source>
</evidence>
<evidence type="ECO:0000256" key="4">
    <source>
        <dbReference type="ARBA" id="ARBA00022679"/>
    </source>
</evidence>
<feature type="domain" description="DNA polymerase alpha/delta/epsilon subunit B" evidence="17">
    <location>
        <begin position="387"/>
        <end position="583"/>
    </location>
</feature>
<feature type="compositionally biased region" description="Polar residues" evidence="16">
    <location>
        <begin position="238"/>
        <end position="253"/>
    </location>
</feature>
<dbReference type="EC" id="2.7.7.7" evidence="15"/>
<accession>A0ABD6DMH3</accession>
<dbReference type="HAMAP" id="MF_00325">
    <property type="entry name" value="DNApol_II_A_arch"/>
    <property type="match status" value="1"/>
</dbReference>
<dbReference type="PANTHER" id="PTHR10416">
    <property type="entry name" value="DNA POLYMERASE DELTA SUBUNIT 2"/>
    <property type="match status" value="1"/>
</dbReference>
<keyword evidence="4 15" id="KW-0808">Transferase</keyword>
<dbReference type="SUPFAM" id="SSF56300">
    <property type="entry name" value="Metallo-dependent phosphatases"/>
    <property type="match status" value="1"/>
</dbReference>
<dbReference type="GO" id="GO:0003677">
    <property type="term" value="F:DNA binding"/>
    <property type="evidence" value="ECO:0007669"/>
    <property type="project" value="UniProtKB-UniRule"/>
</dbReference>
<keyword evidence="5 15" id="KW-0548">Nucleotidyltransferase</keyword>
<evidence type="ECO:0000256" key="14">
    <source>
        <dbReference type="ARBA" id="ARBA00049244"/>
    </source>
</evidence>
<comment type="subunit">
    <text evidence="3 15">Heterodimer of a large subunit and a small subunit.</text>
</comment>
<evidence type="ECO:0000256" key="10">
    <source>
        <dbReference type="ARBA" id="ARBA00022932"/>
    </source>
</evidence>
<keyword evidence="7 15" id="KW-0540">Nuclease</keyword>
<evidence type="ECO:0000256" key="6">
    <source>
        <dbReference type="ARBA" id="ARBA00022705"/>
    </source>
</evidence>
<evidence type="ECO:0000256" key="11">
    <source>
        <dbReference type="ARBA" id="ARBA00023125"/>
    </source>
</evidence>
<feature type="compositionally biased region" description="Basic and acidic residues" evidence="16">
    <location>
        <begin position="56"/>
        <end position="65"/>
    </location>
</feature>
<feature type="compositionally biased region" description="Low complexity" evidence="16">
    <location>
        <begin position="180"/>
        <end position="223"/>
    </location>
</feature>
<evidence type="ECO:0000256" key="9">
    <source>
        <dbReference type="ARBA" id="ARBA00022839"/>
    </source>
</evidence>
<evidence type="ECO:0000256" key="1">
    <source>
        <dbReference type="ARBA" id="ARBA00000563"/>
    </source>
</evidence>
<keyword evidence="11 15" id="KW-0238">DNA-binding</keyword>
<comment type="caution">
    <text evidence="18">The sequence shown here is derived from an EMBL/GenBank/DDBJ whole genome shotgun (WGS) entry which is preliminary data.</text>
</comment>